<accession>A0A9P5NPJ7</accession>
<evidence type="ECO:0000313" key="3">
    <source>
        <dbReference type="Proteomes" id="UP000724874"/>
    </source>
</evidence>
<comment type="caution">
    <text evidence="2">The sequence shown here is derived from an EMBL/GenBank/DDBJ whole genome shotgun (WGS) entry which is preliminary data.</text>
</comment>
<organism evidence="2 3">
    <name type="scientific">Gymnopilus junonius</name>
    <name type="common">Spectacular rustgill mushroom</name>
    <name type="synonym">Gymnopilus spectabilis subsp. junonius</name>
    <dbReference type="NCBI Taxonomy" id="109634"/>
    <lineage>
        <taxon>Eukaryota</taxon>
        <taxon>Fungi</taxon>
        <taxon>Dikarya</taxon>
        <taxon>Basidiomycota</taxon>
        <taxon>Agaricomycotina</taxon>
        <taxon>Agaricomycetes</taxon>
        <taxon>Agaricomycetidae</taxon>
        <taxon>Agaricales</taxon>
        <taxon>Agaricineae</taxon>
        <taxon>Hymenogastraceae</taxon>
        <taxon>Gymnopilus</taxon>
    </lineage>
</organism>
<name>A0A9P5NPJ7_GYMJU</name>
<evidence type="ECO:0000313" key="2">
    <source>
        <dbReference type="EMBL" id="KAF8899589.1"/>
    </source>
</evidence>
<feature type="transmembrane region" description="Helical" evidence="1">
    <location>
        <begin position="50"/>
        <end position="73"/>
    </location>
</feature>
<dbReference type="AlphaFoldDB" id="A0A9P5NPJ7"/>
<dbReference type="EMBL" id="JADNYJ010000052">
    <property type="protein sequence ID" value="KAF8899589.1"/>
    <property type="molecule type" value="Genomic_DNA"/>
</dbReference>
<dbReference type="Proteomes" id="UP000724874">
    <property type="component" value="Unassembled WGS sequence"/>
</dbReference>
<keyword evidence="3" id="KW-1185">Reference proteome</keyword>
<dbReference type="OrthoDB" id="2977496at2759"/>
<keyword evidence="1" id="KW-0812">Transmembrane</keyword>
<evidence type="ECO:0000256" key="1">
    <source>
        <dbReference type="SAM" id="Phobius"/>
    </source>
</evidence>
<gene>
    <name evidence="2" type="ORF">CPB84DRAFT_1127670</name>
</gene>
<feature type="transmembrane region" description="Helical" evidence="1">
    <location>
        <begin position="158"/>
        <end position="179"/>
    </location>
</feature>
<keyword evidence="1" id="KW-1133">Transmembrane helix</keyword>
<proteinExistence type="predicted"/>
<reference evidence="2" key="1">
    <citation type="submission" date="2020-11" db="EMBL/GenBank/DDBJ databases">
        <authorList>
            <consortium name="DOE Joint Genome Institute"/>
            <person name="Ahrendt S."/>
            <person name="Riley R."/>
            <person name="Andreopoulos W."/>
            <person name="LaButti K."/>
            <person name="Pangilinan J."/>
            <person name="Ruiz-duenas F.J."/>
            <person name="Barrasa J.M."/>
            <person name="Sanchez-Garcia M."/>
            <person name="Camarero S."/>
            <person name="Miyauchi S."/>
            <person name="Serrano A."/>
            <person name="Linde D."/>
            <person name="Babiker R."/>
            <person name="Drula E."/>
            <person name="Ayuso-Fernandez I."/>
            <person name="Pacheco R."/>
            <person name="Padilla G."/>
            <person name="Ferreira P."/>
            <person name="Barriuso J."/>
            <person name="Kellner H."/>
            <person name="Castanera R."/>
            <person name="Alfaro M."/>
            <person name="Ramirez L."/>
            <person name="Pisabarro A.G."/>
            <person name="Kuo A."/>
            <person name="Tritt A."/>
            <person name="Lipzen A."/>
            <person name="He G."/>
            <person name="Yan M."/>
            <person name="Ng V."/>
            <person name="Cullen D."/>
            <person name="Martin F."/>
            <person name="Rosso M.-N."/>
            <person name="Henrissat B."/>
            <person name="Hibbett D."/>
            <person name="Martinez A.T."/>
            <person name="Grigoriev I.V."/>
        </authorList>
    </citation>
    <scope>NUCLEOTIDE SEQUENCE</scope>
    <source>
        <strain evidence="2">AH 44721</strain>
    </source>
</reference>
<sequence>MYLGPPAIAPGVALSRLMLTSSSSRLLMTNQFAAAGLVQLEEPVDDSLEWVVGVFRHIWTLILFVVEAVVSWVDRVGASLPNMQCGYSKPYVKHIHSLSCLSHGISFSFKFPPATGSLPDRFDALREYFMEWRESLFAAVEHWTAVFNKWTVDYPPLLVLRLAAGAMSLFILFSLWSTVT</sequence>
<protein>
    <submittedName>
        <fullName evidence="2">Uncharacterized protein</fullName>
    </submittedName>
</protein>
<keyword evidence="1" id="KW-0472">Membrane</keyword>